<organism evidence="2 3">
    <name type="scientific">Eumeta variegata</name>
    <name type="common">Bagworm moth</name>
    <name type="synonym">Eumeta japonica</name>
    <dbReference type="NCBI Taxonomy" id="151549"/>
    <lineage>
        <taxon>Eukaryota</taxon>
        <taxon>Metazoa</taxon>
        <taxon>Ecdysozoa</taxon>
        <taxon>Arthropoda</taxon>
        <taxon>Hexapoda</taxon>
        <taxon>Insecta</taxon>
        <taxon>Pterygota</taxon>
        <taxon>Neoptera</taxon>
        <taxon>Endopterygota</taxon>
        <taxon>Lepidoptera</taxon>
        <taxon>Glossata</taxon>
        <taxon>Ditrysia</taxon>
        <taxon>Tineoidea</taxon>
        <taxon>Psychidae</taxon>
        <taxon>Oiketicinae</taxon>
        <taxon>Eumeta</taxon>
    </lineage>
</organism>
<protein>
    <recommendedName>
        <fullName evidence="4">Reverse transcriptase domain-containing protein</fullName>
    </recommendedName>
</protein>
<evidence type="ECO:0000313" key="2">
    <source>
        <dbReference type="EMBL" id="GBP21444.1"/>
    </source>
</evidence>
<accession>A0A4C1U636</accession>
<gene>
    <name evidence="2" type="ORF">EVAR_12045_1</name>
</gene>
<dbReference type="AlphaFoldDB" id="A0A4C1U636"/>
<dbReference type="EMBL" id="BGZK01000129">
    <property type="protein sequence ID" value="GBP21444.1"/>
    <property type="molecule type" value="Genomic_DNA"/>
</dbReference>
<name>A0A4C1U636_EUMVA</name>
<reference evidence="2 3" key="1">
    <citation type="journal article" date="2019" name="Commun. Biol.">
        <title>The bagworm genome reveals a unique fibroin gene that provides high tensile strength.</title>
        <authorList>
            <person name="Kono N."/>
            <person name="Nakamura H."/>
            <person name="Ohtoshi R."/>
            <person name="Tomita M."/>
            <person name="Numata K."/>
            <person name="Arakawa K."/>
        </authorList>
    </citation>
    <scope>NUCLEOTIDE SEQUENCE [LARGE SCALE GENOMIC DNA]</scope>
</reference>
<keyword evidence="3" id="KW-1185">Reference proteome</keyword>
<dbReference type="OrthoDB" id="421040at2759"/>
<proteinExistence type="predicted"/>
<feature type="region of interest" description="Disordered" evidence="1">
    <location>
        <begin position="1"/>
        <end position="22"/>
    </location>
</feature>
<evidence type="ECO:0000313" key="3">
    <source>
        <dbReference type="Proteomes" id="UP000299102"/>
    </source>
</evidence>
<feature type="compositionally biased region" description="Basic and acidic residues" evidence="1">
    <location>
        <begin position="10"/>
        <end position="22"/>
    </location>
</feature>
<evidence type="ECO:0000256" key="1">
    <source>
        <dbReference type="SAM" id="MobiDB-lite"/>
    </source>
</evidence>
<dbReference type="Proteomes" id="UP000299102">
    <property type="component" value="Unassembled WGS sequence"/>
</dbReference>
<sequence>MALTSQNSDIRSEKRKEREEDTNSEEGFIRRLEWYVEKNEILSPYTVGFRKSQSCIDCLSRLVTYIQIGFSENEPTLACFLDIENAYNNVAIESVLIRKFASNQTIYGHCHPWTRKIRGVTSALPVTYEEIGYRMEDDQFDGRGKGRVGLRKSYLLEKTQQR</sequence>
<comment type="caution">
    <text evidence="2">The sequence shown here is derived from an EMBL/GenBank/DDBJ whole genome shotgun (WGS) entry which is preliminary data.</text>
</comment>
<evidence type="ECO:0008006" key="4">
    <source>
        <dbReference type="Google" id="ProtNLM"/>
    </source>
</evidence>